<dbReference type="FunFam" id="2.40.110.10:FF:000031">
    <property type="entry name" value="Acyl-CoA dehydrogenase, putative"/>
    <property type="match status" value="1"/>
</dbReference>
<gene>
    <name evidence="16" type="ORF">JW984_05800</name>
</gene>
<feature type="domain" description="Acyl-CoA dehydrogenase/oxidase N-terminal" evidence="14">
    <location>
        <begin position="40"/>
        <end position="159"/>
    </location>
</feature>
<dbReference type="InterPro" id="IPR009075">
    <property type="entry name" value="AcylCo_DH/oxidase_C"/>
</dbReference>
<evidence type="ECO:0000256" key="7">
    <source>
        <dbReference type="ARBA" id="ARBA00058683"/>
    </source>
</evidence>
<dbReference type="PANTHER" id="PTHR42803:SF1">
    <property type="entry name" value="BROAD-SPECIFICITY LINEAR ACYL-COA DEHYDROGENASE FADE5"/>
    <property type="match status" value="1"/>
</dbReference>
<comment type="caution">
    <text evidence="16">The sequence shown here is derived from an EMBL/GenBank/DDBJ whole genome shotgun (WGS) entry which is preliminary data.</text>
</comment>
<evidence type="ECO:0000256" key="5">
    <source>
        <dbReference type="ARBA" id="ARBA00023002"/>
    </source>
</evidence>
<dbReference type="Gene3D" id="2.40.110.10">
    <property type="entry name" value="Butyryl-CoA Dehydrogenase, subunit A, domain 2"/>
    <property type="match status" value="1"/>
</dbReference>
<evidence type="ECO:0000256" key="2">
    <source>
        <dbReference type="ARBA" id="ARBA00009347"/>
    </source>
</evidence>
<dbReference type="GO" id="GO:0016627">
    <property type="term" value="F:oxidoreductase activity, acting on the CH-CH group of donors"/>
    <property type="evidence" value="ECO:0007669"/>
    <property type="project" value="InterPro"/>
</dbReference>
<keyword evidence="5 10" id="KW-0560">Oxidoreductase</keyword>
<dbReference type="Gene3D" id="1.10.540.10">
    <property type="entry name" value="Acyl-CoA dehydrogenase/oxidase, N-terminal domain"/>
    <property type="match status" value="1"/>
</dbReference>
<evidence type="ECO:0000256" key="6">
    <source>
        <dbReference type="ARBA" id="ARBA00051388"/>
    </source>
</evidence>
<sequence length="618" mass="68260">MANPIVDMRDARFVLYEQLDIEKLTERDKFKDHSKDIFDMVLDEAEKLTVNEIFPTSEESDRVGSQYDPKTHEVTTPSSFKKALQAYNEGGWIAMAEKTEVGGQQLPYSLYMACTELFTGANFAFIAFPGLAHGAARMIENFGTEEQKNTYMTKMYGGEWLGTMCLTEPGAGSEVGATKCKATPNPDGSYSIVGTKSFITSGEHDLSENIIHTVLARIEGDPPGTKGISIFIVPKFIPKEDGSIGERNDLYCSGIEEKMGIHGSPTTTLNFGDNGKCVGYMLGDRMKGMKVMFTMMNEERIFVGLQGLATSSAAYLHAVQYAKERVQGPHYTKMTEKDSPSVPIIQPPDVRRMLTRMKAYVEGMRGLQYYLGYLTDNVETTEGEEKARWQGLLDLLIPVCKGYQTDMVWDITGQAIQVYGGYGFIKEYPVEQFARDSKIASLYEGTNGIQAMDFTFRKTLLNGMVMFGYFKEEVAKVVAEAKGIQALAAYAKEVEATLKGLEEAFAFQQELMGKGKMGLIFGNACPLMEVMGDLVMGWQLLWQSTITYPKLQELTGGATGDALKAKIKDSSEAAFYAGKLNAAGYYLGNLLARTAGKIKAIKTEEDGYLEIADESFSS</sequence>
<proteinExistence type="inferred from homology"/>
<keyword evidence="4 10" id="KW-0274">FAD</keyword>
<dbReference type="InterPro" id="IPR046373">
    <property type="entry name" value="Acyl-CoA_Oxase/DH_mid-dom_sf"/>
</dbReference>
<evidence type="ECO:0000259" key="12">
    <source>
        <dbReference type="Pfam" id="PF00441"/>
    </source>
</evidence>
<evidence type="ECO:0000256" key="9">
    <source>
        <dbReference type="ARBA" id="ARBA00069043"/>
    </source>
</evidence>
<organism evidence="16 17">
    <name type="scientific">Candidatus Zymogenus saltonus</name>
    <dbReference type="NCBI Taxonomy" id="2844893"/>
    <lineage>
        <taxon>Bacteria</taxon>
        <taxon>Deltaproteobacteria</taxon>
        <taxon>Candidatus Zymogenia</taxon>
        <taxon>Candidatus Zymogeniales</taxon>
        <taxon>Candidatus Zymogenaceae</taxon>
        <taxon>Candidatus Zymogenus</taxon>
    </lineage>
</organism>
<evidence type="ECO:0000259" key="15">
    <source>
        <dbReference type="Pfam" id="PF12806"/>
    </source>
</evidence>
<evidence type="ECO:0000256" key="8">
    <source>
        <dbReference type="ARBA" id="ARBA00066694"/>
    </source>
</evidence>
<dbReference type="GO" id="GO:0005886">
    <property type="term" value="C:plasma membrane"/>
    <property type="evidence" value="ECO:0007669"/>
    <property type="project" value="TreeGrafter"/>
</dbReference>
<name>A0A9D8KFA9_9DELT</name>
<dbReference type="PANTHER" id="PTHR42803">
    <property type="entry name" value="ACYL-COA DEHYDROGENASE"/>
    <property type="match status" value="1"/>
</dbReference>
<feature type="domain" description="Acyl-CoA dehydrogenase/oxidase C-terminal" evidence="12">
    <location>
        <begin position="287"/>
        <end position="452"/>
    </location>
</feature>
<dbReference type="GO" id="GO:0050660">
    <property type="term" value="F:flavin adenine dinucleotide binding"/>
    <property type="evidence" value="ECO:0007669"/>
    <property type="project" value="InterPro"/>
</dbReference>
<dbReference type="AlphaFoldDB" id="A0A9D8KFA9"/>
<evidence type="ECO:0000256" key="10">
    <source>
        <dbReference type="RuleBase" id="RU362125"/>
    </source>
</evidence>
<evidence type="ECO:0000313" key="16">
    <source>
        <dbReference type="EMBL" id="MBN1572696.1"/>
    </source>
</evidence>
<keyword evidence="3 10" id="KW-0285">Flavoprotein</keyword>
<dbReference type="InterPro" id="IPR036250">
    <property type="entry name" value="AcylCo_DH-like_C"/>
</dbReference>
<dbReference type="InterPro" id="IPR006091">
    <property type="entry name" value="Acyl-CoA_Oxase/DH_mid-dom"/>
</dbReference>
<reference evidence="16" key="1">
    <citation type="journal article" date="2021" name="Environ. Microbiol.">
        <title>Genomic characterization of three novel Desulfobacterota classes expand the metabolic and phylogenetic diversity of the phylum.</title>
        <authorList>
            <person name="Murphy C.L."/>
            <person name="Biggerstaff J."/>
            <person name="Eichhorn A."/>
            <person name="Ewing E."/>
            <person name="Shahan R."/>
            <person name="Soriano D."/>
            <person name="Stewart S."/>
            <person name="VanMol K."/>
            <person name="Walker R."/>
            <person name="Walters P."/>
            <person name="Elshahed M.S."/>
            <person name="Youssef N.H."/>
        </authorList>
    </citation>
    <scope>NUCLEOTIDE SEQUENCE</scope>
    <source>
        <strain evidence="16">Zod_Metabat.24</strain>
    </source>
</reference>
<dbReference type="Pfam" id="PF00441">
    <property type="entry name" value="Acyl-CoA_dh_1"/>
    <property type="match status" value="1"/>
</dbReference>
<dbReference type="EC" id="1.3.99.41" evidence="8"/>
<protein>
    <recommendedName>
        <fullName evidence="9">3-methylmercaptopropionyl-CoA dehydrogenase</fullName>
        <ecNumber evidence="8">1.3.99.41</ecNumber>
    </recommendedName>
</protein>
<dbReference type="Proteomes" id="UP000809273">
    <property type="component" value="Unassembled WGS sequence"/>
</dbReference>
<feature type="coiled-coil region" evidence="11">
    <location>
        <begin position="484"/>
        <end position="511"/>
    </location>
</feature>
<reference evidence="16" key="2">
    <citation type="submission" date="2021-01" db="EMBL/GenBank/DDBJ databases">
        <authorList>
            <person name="Hahn C.R."/>
            <person name="Youssef N.H."/>
            <person name="Elshahed M."/>
        </authorList>
    </citation>
    <scope>NUCLEOTIDE SEQUENCE</scope>
    <source>
        <strain evidence="16">Zod_Metabat.24</strain>
    </source>
</reference>
<dbReference type="Gene3D" id="1.20.140.10">
    <property type="entry name" value="Butyryl-CoA Dehydrogenase, subunit A, domain 3"/>
    <property type="match status" value="1"/>
</dbReference>
<comment type="function">
    <text evidence="7">Involved in the assimilation of dimethylsulphoniopropionate (DMSP), an important compound in the fixation of carbon in marine phytoplankton, by mediating the conversion of 3-(methylthio)propanoyl-CoA (MMPA-CoA) to 3-(methylthio)acryloyl-CoA (MTA-CoA).</text>
</comment>
<dbReference type="InterPro" id="IPR037069">
    <property type="entry name" value="AcylCoA_DH/ox_N_sf"/>
</dbReference>
<accession>A0A9D8KFA9</accession>
<feature type="domain" description="Acyl-CoA oxidase/dehydrogenase middle" evidence="13">
    <location>
        <begin position="164"/>
        <end position="272"/>
    </location>
</feature>
<dbReference type="SUPFAM" id="SSF56645">
    <property type="entry name" value="Acyl-CoA dehydrogenase NM domain-like"/>
    <property type="match status" value="1"/>
</dbReference>
<evidence type="ECO:0000313" key="17">
    <source>
        <dbReference type="Proteomes" id="UP000809273"/>
    </source>
</evidence>
<evidence type="ECO:0000256" key="11">
    <source>
        <dbReference type="SAM" id="Coils"/>
    </source>
</evidence>
<dbReference type="InterPro" id="IPR009100">
    <property type="entry name" value="AcylCoA_DH/oxidase_NM_dom_sf"/>
</dbReference>
<comment type="catalytic activity">
    <reaction evidence="6">
        <text>3-(methylsulfanyl)propanoyl-CoA + oxidized [electron-transfer flavoprotein] + H(+) = 3-(methylsulfanyl)acryloyl-CoA + reduced [electron-transfer flavoprotein]</text>
        <dbReference type="Rhea" id="RHEA:52612"/>
        <dbReference type="Rhea" id="RHEA-COMP:10685"/>
        <dbReference type="Rhea" id="RHEA-COMP:10686"/>
        <dbReference type="ChEBI" id="CHEBI:15378"/>
        <dbReference type="ChEBI" id="CHEBI:57692"/>
        <dbReference type="ChEBI" id="CHEBI:58307"/>
        <dbReference type="ChEBI" id="CHEBI:82815"/>
        <dbReference type="ChEBI" id="CHEBI:84994"/>
        <dbReference type="EC" id="1.3.99.41"/>
    </reaction>
    <physiologicalReaction direction="left-to-right" evidence="6">
        <dbReference type="Rhea" id="RHEA:52613"/>
    </physiologicalReaction>
</comment>
<evidence type="ECO:0000256" key="1">
    <source>
        <dbReference type="ARBA" id="ARBA00001974"/>
    </source>
</evidence>
<dbReference type="Pfam" id="PF12806">
    <property type="entry name" value="Acyl-CoA_dh_C"/>
    <property type="match status" value="1"/>
</dbReference>
<dbReference type="Pfam" id="PF02771">
    <property type="entry name" value="Acyl-CoA_dh_N"/>
    <property type="match status" value="1"/>
</dbReference>
<feature type="domain" description="Acetyl-CoA dehydrogenase-like C-terminal" evidence="15">
    <location>
        <begin position="472"/>
        <end position="610"/>
    </location>
</feature>
<evidence type="ECO:0000259" key="14">
    <source>
        <dbReference type="Pfam" id="PF02771"/>
    </source>
</evidence>
<dbReference type="InterPro" id="IPR013786">
    <property type="entry name" value="AcylCoA_DH/ox_N"/>
</dbReference>
<evidence type="ECO:0000259" key="13">
    <source>
        <dbReference type="Pfam" id="PF02770"/>
    </source>
</evidence>
<dbReference type="Pfam" id="PF02770">
    <property type="entry name" value="Acyl-CoA_dh_M"/>
    <property type="match status" value="1"/>
</dbReference>
<evidence type="ECO:0000256" key="4">
    <source>
        <dbReference type="ARBA" id="ARBA00022827"/>
    </source>
</evidence>
<dbReference type="SUPFAM" id="SSF47203">
    <property type="entry name" value="Acyl-CoA dehydrogenase C-terminal domain-like"/>
    <property type="match status" value="1"/>
</dbReference>
<dbReference type="InterPro" id="IPR025878">
    <property type="entry name" value="Acyl-CoA_dh-like_C_dom"/>
</dbReference>
<evidence type="ECO:0000256" key="3">
    <source>
        <dbReference type="ARBA" id="ARBA00022630"/>
    </source>
</evidence>
<comment type="similarity">
    <text evidence="2 10">Belongs to the acyl-CoA dehydrogenase family.</text>
</comment>
<keyword evidence="11" id="KW-0175">Coiled coil</keyword>
<dbReference type="InterPro" id="IPR052166">
    <property type="entry name" value="Diverse_Acyl-CoA_DH"/>
</dbReference>
<comment type="cofactor">
    <cofactor evidence="1 10">
        <name>FAD</name>
        <dbReference type="ChEBI" id="CHEBI:57692"/>
    </cofactor>
</comment>
<dbReference type="EMBL" id="JAFGIX010000027">
    <property type="protein sequence ID" value="MBN1572696.1"/>
    <property type="molecule type" value="Genomic_DNA"/>
</dbReference>